<feature type="non-terminal residue" evidence="1">
    <location>
        <position position="117"/>
    </location>
</feature>
<proteinExistence type="predicted"/>
<reference evidence="1" key="1">
    <citation type="journal article" date="2014" name="Front. Microbiol.">
        <title>High frequency of phylogenetically diverse reductive dehalogenase-homologous genes in deep subseafloor sedimentary metagenomes.</title>
        <authorList>
            <person name="Kawai M."/>
            <person name="Futagami T."/>
            <person name="Toyoda A."/>
            <person name="Takaki Y."/>
            <person name="Nishi S."/>
            <person name="Hori S."/>
            <person name="Arai W."/>
            <person name="Tsubouchi T."/>
            <person name="Morono Y."/>
            <person name="Uchiyama I."/>
            <person name="Ito T."/>
            <person name="Fujiyama A."/>
            <person name="Inagaki F."/>
            <person name="Takami H."/>
        </authorList>
    </citation>
    <scope>NUCLEOTIDE SEQUENCE</scope>
    <source>
        <strain evidence="1">Expedition CK06-06</strain>
    </source>
</reference>
<organism evidence="1">
    <name type="scientific">marine sediment metagenome</name>
    <dbReference type="NCBI Taxonomy" id="412755"/>
    <lineage>
        <taxon>unclassified sequences</taxon>
        <taxon>metagenomes</taxon>
        <taxon>ecological metagenomes</taxon>
    </lineage>
</organism>
<comment type="caution">
    <text evidence="1">The sequence shown here is derived from an EMBL/GenBank/DDBJ whole genome shotgun (WGS) entry which is preliminary data.</text>
</comment>
<gene>
    <name evidence="1" type="ORF">S01H4_63178</name>
</gene>
<accession>X1E539</accession>
<name>X1E539_9ZZZZ</name>
<dbReference type="EMBL" id="BART01037918">
    <property type="protein sequence ID" value="GAH12309.1"/>
    <property type="molecule type" value="Genomic_DNA"/>
</dbReference>
<protein>
    <submittedName>
        <fullName evidence="1">Uncharacterized protein</fullName>
    </submittedName>
</protein>
<evidence type="ECO:0000313" key="1">
    <source>
        <dbReference type="EMBL" id="GAH12309.1"/>
    </source>
</evidence>
<sequence>MIRDYDEALIKKGWTLPHVRKYPTLKGKMLHPVLSNVLEKYFFRRGFMPPVLGKIFTYSKLLQFPNPLFLPMYDTYQSFWTGALTHFKTPLFMGRAIRSMIKKDQSYWDASYWGAFS</sequence>
<dbReference type="AlphaFoldDB" id="X1E539"/>